<dbReference type="EMBL" id="RDQH01000339">
    <property type="protein sequence ID" value="RXH78766.1"/>
    <property type="molecule type" value="Genomic_DNA"/>
</dbReference>
<dbReference type="Proteomes" id="UP000290289">
    <property type="component" value="Chromosome 13"/>
</dbReference>
<name>A0A498I5I1_MALDO</name>
<comment type="caution">
    <text evidence="14">The sequence shown here is derived from an EMBL/GenBank/DDBJ whole genome shotgun (WGS) entry which is preliminary data.</text>
</comment>
<evidence type="ECO:0000256" key="7">
    <source>
        <dbReference type="ARBA" id="ARBA00022771"/>
    </source>
</evidence>
<dbReference type="InterPro" id="IPR056760">
    <property type="entry name" value="RING_XB3-like"/>
</dbReference>
<dbReference type="Gene3D" id="1.25.40.20">
    <property type="entry name" value="Ankyrin repeat-containing domain"/>
    <property type="match status" value="2"/>
</dbReference>
<evidence type="ECO:0000256" key="1">
    <source>
        <dbReference type="ARBA" id="ARBA00000900"/>
    </source>
</evidence>
<feature type="repeat" description="ANK" evidence="11">
    <location>
        <begin position="224"/>
        <end position="256"/>
    </location>
</feature>
<evidence type="ECO:0000256" key="9">
    <source>
        <dbReference type="ARBA" id="ARBA00022833"/>
    </source>
</evidence>
<dbReference type="PRINTS" id="PR01415">
    <property type="entry name" value="ANKYRIN"/>
</dbReference>
<dbReference type="PROSITE" id="PS00518">
    <property type="entry name" value="ZF_RING_1"/>
    <property type="match status" value="1"/>
</dbReference>
<evidence type="ECO:0000256" key="2">
    <source>
        <dbReference type="ARBA" id="ARBA00004906"/>
    </source>
</evidence>
<dbReference type="PROSITE" id="PS50088">
    <property type="entry name" value="ANK_REPEAT"/>
    <property type="match status" value="5"/>
</dbReference>
<keyword evidence="8" id="KW-0833">Ubl conjugation pathway</keyword>
<feature type="repeat" description="ANK" evidence="11">
    <location>
        <begin position="50"/>
        <end position="82"/>
    </location>
</feature>
<feature type="repeat" description="ANK" evidence="11">
    <location>
        <begin position="181"/>
        <end position="213"/>
    </location>
</feature>
<organism evidence="14 15">
    <name type="scientific">Malus domestica</name>
    <name type="common">Apple</name>
    <name type="synonym">Pyrus malus</name>
    <dbReference type="NCBI Taxonomy" id="3750"/>
    <lineage>
        <taxon>Eukaryota</taxon>
        <taxon>Viridiplantae</taxon>
        <taxon>Streptophyta</taxon>
        <taxon>Embryophyta</taxon>
        <taxon>Tracheophyta</taxon>
        <taxon>Spermatophyta</taxon>
        <taxon>Magnoliopsida</taxon>
        <taxon>eudicotyledons</taxon>
        <taxon>Gunneridae</taxon>
        <taxon>Pentapetalae</taxon>
        <taxon>rosids</taxon>
        <taxon>fabids</taxon>
        <taxon>Rosales</taxon>
        <taxon>Rosaceae</taxon>
        <taxon>Amygdaloideae</taxon>
        <taxon>Maleae</taxon>
        <taxon>Malus</taxon>
    </lineage>
</organism>
<dbReference type="InterPro" id="IPR001841">
    <property type="entry name" value="Znf_RING"/>
</dbReference>
<gene>
    <name evidence="14" type="ORF">DVH24_002284</name>
</gene>
<dbReference type="SUPFAM" id="SSF57850">
    <property type="entry name" value="RING/U-box"/>
    <property type="match status" value="1"/>
</dbReference>
<evidence type="ECO:0000256" key="11">
    <source>
        <dbReference type="PROSITE-ProRule" id="PRU00023"/>
    </source>
</evidence>
<dbReference type="SUPFAM" id="SSF48403">
    <property type="entry name" value="Ankyrin repeat"/>
    <property type="match status" value="1"/>
</dbReference>
<evidence type="ECO:0000259" key="13">
    <source>
        <dbReference type="PROSITE" id="PS50089"/>
    </source>
</evidence>
<dbReference type="Pfam" id="PF12796">
    <property type="entry name" value="Ank_2"/>
    <property type="match status" value="3"/>
</dbReference>
<keyword evidence="4" id="KW-0808">Transferase</keyword>
<dbReference type="InterPro" id="IPR002110">
    <property type="entry name" value="Ankyrin_rpt"/>
</dbReference>
<proteinExistence type="predicted"/>
<evidence type="ECO:0000256" key="3">
    <source>
        <dbReference type="ARBA" id="ARBA00012483"/>
    </source>
</evidence>
<evidence type="ECO:0000256" key="10">
    <source>
        <dbReference type="ARBA" id="ARBA00023043"/>
    </source>
</evidence>
<dbReference type="PANTHER" id="PTHR24161">
    <property type="entry name" value="ANK_REP_REGION DOMAIN-CONTAINING PROTEIN-RELATED"/>
    <property type="match status" value="1"/>
</dbReference>
<evidence type="ECO:0000256" key="4">
    <source>
        <dbReference type="ARBA" id="ARBA00022679"/>
    </source>
</evidence>
<comment type="pathway">
    <text evidence="2">Protein modification; protein ubiquitination.</text>
</comment>
<sequence length="500" mass="54489">MKFLSVMGNSFGCSASGERLVSAARDGDVQEAKALLECNPRLARYSTFGVRNSPLHYSAAQGHHEIVSLLLESGVDINLRNYRGQTALMQACQHGHWEVVQTLILSKATIHRADYLNGGTALHLAALNGHSRCIRLLLADYIPSTPDFWTTLRNADSNEESITEFNHEYFHFQIINRPADGGITALHMAALNGHIESVQLLLDLGASVSKVTVQDGATIDLIGAGSTALHYAACGGNAQCCQILISRGSSLNAENANGRTPLMVARSWHRDWLEEILTSEQEGQSQIIPSPYLSLPLMSIMKIARECGWRNNDSLSTCQDPCVVCLEQQCTVAAEGCDHEFCTRCALYLCSTNCTSTVSNGPPGSIVCPLCRNGIVSFVKLRGARSMAKENARTSLSLSFCTCSSEGSDSSSLTTPLYKPEFRCSGKSPLGSFRSHSCQKFPSIKINYNLCMGAPNINPCLVPSSSSRKLRNRLARCSRTGFRRSASQPDGRRSWFSSFN</sequence>
<protein>
    <recommendedName>
        <fullName evidence="3">RING-type E3 ubiquitin transferase</fullName>
        <ecNumber evidence="3">2.3.2.27</ecNumber>
    </recommendedName>
</protein>
<keyword evidence="15" id="KW-1185">Reference proteome</keyword>
<dbReference type="Gene3D" id="3.30.40.10">
    <property type="entry name" value="Zinc/RING finger domain, C3HC4 (zinc finger)"/>
    <property type="match status" value="1"/>
</dbReference>
<evidence type="ECO:0000256" key="5">
    <source>
        <dbReference type="ARBA" id="ARBA00022723"/>
    </source>
</evidence>
<dbReference type="GO" id="GO:0008270">
    <property type="term" value="F:zinc ion binding"/>
    <property type="evidence" value="ECO:0007669"/>
    <property type="project" value="UniProtKB-KW"/>
</dbReference>
<feature type="domain" description="RING-type" evidence="13">
    <location>
        <begin position="322"/>
        <end position="372"/>
    </location>
</feature>
<dbReference type="Pfam" id="PF24921">
    <property type="entry name" value="RING_XB3-XBAT31"/>
    <property type="match status" value="1"/>
</dbReference>
<evidence type="ECO:0000256" key="12">
    <source>
        <dbReference type="PROSITE-ProRule" id="PRU00175"/>
    </source>
</evidence>
<feature type="repeat" description="ANK" evidence="11">
    <location>
        <begin position="117"/>
        <end position="138"/>
    </location>
</feature>
<dbReference type="InterPro" id="IPR036770">
    <property type="entry name" value="Ankyrin_rpt-contain_sf"/>
</dbReference>
<dbReference type="GO" id="GO:0061630">
    <property type="term" value="F:ubiquitin protein ligase activity"/>
    <property type="evidence" value="ECO:0007669"/>
    <property type="project" value="UniProtKB-EC"/>
</dbReference>
<keyword evidence="5" id="KW-0479">Metal-binding</keyword>
<dbReference type="STRING" id="3750.A0A498I5I1"/>
<dbReference type="PANTHER" id="PTHR24161:SF85">
    <property type="entry name" value="PALMITOYLTRANSFERASE HIP14"/>
    <property type="match status" value="1"/>
</dbReference>
<keyword evidence="6" id="KW-0677">Repeat</keyword>
<evidence type="ECO:0000313" key="15">
    <source>
        <dbReference type="Proteomes" id="UP000290289"/>
    </source>
</evidence>
<accession>A0A498I5I1</accession>
<dbReference type="InterPro" id="IPR013083">
    <property type="entry name" value="Znf_RING/FYVE/PHD"/>
</dbReference>
<comment type="catalytic activity">
    <reaction evidence="1">
        <text>S-ubiquitinyl-[E2 ubiquitin-conjugating enzyme]-L-cysteine + [acceptor protein]-L-lysine = [E2 ubiquitin-conjugating enzyme]-L-cysteine + N(6)-ubiquitinyl-[acceptor protein]-L-lysine.</text>
        <dbReference type="EC" id="2.3.2.27"/>
    </reaction>
</comment>
<reference evidence="14 15" key="1">
    <citation type="submission" date="2018-10" db="EMBL/GenBank/DDBJ databases">
        <title>A high-quality apple genome assembly.</title>
        <authorList>
            <person name="Hu J."/>
        </authorList>
    </citation>
    <scope>NUCLEOTIDE SEQUENCE [LARGE SCALE GENOMIC DNA]</scope>
    <source>
        <strain evidence="15">cv. HFTH1</strain>
        <tissue evidence="14">Young leaf</tissue>
    </source>
</reference>
<dbReference type="PROSITE" id="PS50297">
    <property type="entry name" value="ANK_REP_REGION"/>
    <property type="match status" value="5"/>
</dbReference>
<feature type="repeat" description="ANK" evidence="11">
    <location>
        <begin position="83"/>
        <end position="115"/>
    </location>
</feature>
<dbReference type="AlphaFoldDB" id="A0A498I5I1"/>
<keyword evidence="7 12" id="KW-0863">Zinc-finger</keyword>
<dbReference type="PROSITE" id="PS50089">
    <property type="entry name" value="ZF_RING_2"/>
    <property type="match status" value="1"/>
</dbReference>
<evidence type="ECO:0000256" key="6">
    <source>
        <dbReference type="ARBA" id="ARBA00022737"/>
    </source>
</evidence>
<dbReference type="InterPro" id="IPR017907">
    <property type="entry name" value="Znf_RING_CS"/>
</dbReference>
<keyword evidence="9" id="KW-0862">Zinc</keyword>
<dbReference type="EC" id="2.3.2.27" evidence="3"/>
<evidence type="ECO:0000313" key="14">
    <source>
        <dbReference type="EMBL" id="RXH78766.1"/>
    </source>
</evidence>
<evidence type="ECO:0000256" key="8">
    <source>
        <dbReference type="ARBA" id="ARBA00022786"/>
    </source>
</evidence>
<dbReference type="SMART" id="SM00248">
    <property type="entry name" value="ANK"/>
    <property type="match status" value="5"/>
</dbReference>
<keyword evidence="10 11" id="KW-0040">ANK repeat</keyword>